<evidence type="ECO:0008006" key="4">
    <source>
        <dbReference type="Google" id="ProtNLM"/>
    </source>
</evidence>
<name>A0ABQ1W0N6_9BACL</name>
<gene>
    <name evidence="2" type="ORF">GCM10010913_33530</name>
</gene>
<keyword evidence="1" id="KW-0472">Membrane</keyword>
<protein>
    <recommendedName>
        <fullName evidence="4">Lipoprotein</fullName>
    </recommendedName>
</protein>
<accession>A0ABQ1W0N6</accession>
<comment type="caution">
    <text evidence="2">The sequence shown here is derived from an EMBL/GenBank/DDBJ whole genome shotgun (WGS) entry which is preliminary data.</text>
</comment>
<sequence length="138" mass="16414">MKYRWVITIAFCCLVIIILSYLFYSQKIRFYEVTSVMKHKDGTSLVYIVKSKDDAILEYHHIDLPEMNWEESNLVIAEGWRLKQILYVDFNPFIGGNERLVKVKLDKTSKSSRIYIYKIKKINIYLDERYANGGIFIE</sequence>
<dbReference type="EMBL" id="BMIW01000027">
    <property type="protein sequence ID" value="GGG09027.1"/>
    <property type="molecule type" value="Genomic_DNA"/>
</dbReference>
<evidence type="ECO:0000313" key="3">
    <source>
        <dbReference type="Proteomes" id="UP000608420"/>
    </source>
</evidence>
<feature type="transmembrane region" description="Helical" evidence="1">
    <location>
        <begin position="6"/>
        <end position="24"/>
    </location>
</feature>
<organism evidence="2 3">
    <name type="scientific">Paenibacillus aceti</name>
    <dbReference type="NCBI Taxonomy" id="1820010"/>
    <lineage>
        <taxon>Bacteria</taxon>
        <taxon>Bacillati</taxon>
        <taxon>Bacillota</taxon>
        <taxon>Bacilli</taxon>
        <taxon>Bacillales</taxon>
        <taxon>Paenibacillaceae</taxon>
        <taxon>Paenibacillus</taxon>
    </lineage>
</organism>
<reference evidence="3" key="1">
    <citation type="journal article" date="2019" name="Int. J. Syst. Evol. Microbiol.">
        <title>The Global Catalogue of Microorganisms (GCM) 10K type strain sequencing project: providing services to taxonomists for standard genome sequencing and annotation.</title>
        <authorList>
            <consortium name="The Broad Institute Genomics Platform"/>
            <consortium name="The Broad Institute Genome Sequencing Center for Infectious Disease"/>
            <person name="Wu L."/>
            <person name="Ma J."/>
        </authorList>
    </citation>
    <scope>NUCLEOTIDE SEQUENCE [LARGE SCALE GENOMIC DNA]</scope>
    <source>
        <strain evidence="3">CGMCC 1.15420</strain>
    </source>
</reference>
<keyword evidence="3" id="KW-1185">Reference proteome</keyword>
<keyword evidence="1" id="KW-0812">Transmembrane</keyword>
<evidence type="ECO:0000313" key="2">
    <source>
        <dbReference type="EMBL" id="GGG09027.1"/>
    </source>
</evidence>
<keyword evidence="1" id="KW-1133">Transmembrane helix</keyword>
<dbReference type="Proteomes" id="UP000608420">
    <property type="component" value="Unassembled WGS sequence"/>
</dbReference>
<proteinExistence type="predicted"/>
<evidence type="ECO:0000256" key="1">
    <source>
        <dbReference type="SAM" id="Phobius"/>
    </source>
</evidence>